<name>A0A1R0KIB3_9PSEU</name>
<dbReference type="PANTHER" id="PTHR47691:SF3">
    <property type="entry name" value="HTH-TYPE TRANSCRIPTIONAL REGULATOR RV0890C-RELATED"/>
    <property type="match status" value="1"/>
</dbReference>
<feature type="domain" description="Bacterial transcriptional activator" evidence="2">
    <location>
        <begin position="103"/>
        <end position="248"/>
    </location>
</feature>
<sequence>MEIAFGILGQTAMLLHGNVDVNWASPRPRQVLTALLTAPNRRMPLDVVVDWVWEEHEGDPLDARSTLHQNAAKLRQAFNEKSVPAQVSVGKGGCLLEVEPGLIDHFRFQAMMDKARRFRELEQHDRALIEALSAVRLWRDDALADLRTERADGWRTRWVRGEWIPANAFVVAEQVATGQADAAVRKLTELEQAHPMELSFAKLRIRALAEADQPAEAADFFRAMYARYREEGETRAAQELRTVNEEVLIRPDRMIPRRSPAVPESASVDQAEPVIRHLPPDIDDIAGRGDLVALLDAYTTDSAGAPRRGVVVVNGGPGVGKTTLAAKWAHSAERRYRHGAVMLDLRGDSQAARAGSGEIVDTLLSLLDFPVDQVVNPIARAAKLSALLARRSMLVILDNVRSSDQVAPVLGVLSSCTVLIVSRWRLKSLSAKLTPLVITVFPLGDRYSSSFLTRRIGPRARDDAEGIEELVRLCRGNPLALTLVAERAVSRAGTRMRTLAGQLRDADLLLDLGDEGDWPGTSLRSAFALSYQDLEPAEQRVFALIGLHPSAEMTSEAIAAADGRPVPEVRRSLDVLVAAHLIEHPADLDRYRVHDLLHLYAASLAARLSDVDIARRRMFEFYLRMVVDAYRLQFPHKELLDMPPMVSAAPTPGFRTVAEARQWVLRERTSLMAIIAASEGVLNGISCVLPAMTTEFFMLQGRFPDAVEGLTIAVRAATAEGDAGSLASCLNDLAVVHMLIGADDAAERCLLRALELVDTHGIVIGSLTVRLNLARVHLHAGRAAEAVERYRKVFPSVRELGDPMLCASAAHRFADALVELGGHDEEALGLYREALRRRREADDVTELMLTHVALGELLIRLGRLAEASAECRAGSALVEVSVLPSVMKLNTVLALLRHAEDDDKAALVHANRAVDLANRSQTATGQARALSVLARIVCDHGNPDAARELWREAAELYRGRARTAKAEAIEVLLAELDARGPLVPAAREGAGDTVAMPSPHLRILRGHRA</sequence>
<comment type="caution">
    <text evidence="3">The sequence shown here is derived from an EMBL/GenBank/DDBJ whole genome shotgun (WGS) entry which is preliminary data.</text>
</comment>
<feature type="domain" description="AAA+ ATPase" evidence="1">
    <location>
        <begin position="307"/>
        <end position="445"/>
    </location>
</feature>
<dbReference type="InterPro" id="IPR036388">
    <property type="entry name" value="WH-like_DNA-bd_sf"/>
</dbReference>
<dbReference type="SMART" id="SM01043">
    <property type="entry name" value="BTAD"/>
    <property type="match status" value="1"/>
</dbReference>
<accession>A0A1R0KIB3</accession>
<dbReference type="OrthoDB" id="3661636at2"/>
<dbReference type="InterPro" id="IPR011990">
    <property type="entry name" value="TPR-like_helical_dom_sf"/>
</dbReference>
<dbReference type="InterPro" id="IPR019734">
    <property type="entry name" value="TPR_rpt"/>
</dbReference>
<keyword evidence="4" id="KW-1185">Reference proteome</keyword>
<dbReference type="STRING" id="76021.BS329_34330"/>
<gene>
    <name evidence="3" type="ORF">BS329_34330</name>
</gene>
<dbReference type="Pfam" id="PF03704">
    <property type="entry name" value="BTAD"/>
    <property type="match status" value="1"/>
</dbReference>
<dbReference type="SUPFAM" id="SSF46894">
    <property type="entry name" value="C-terminal effector domain of the bipartite response regulators"/>
    <property type="match status" value="1"/>
</dbReference>
<dbReference type="SUPFAM" id="SSF48452">
    <property type="entry name" value="TPR-like"/>
    <property type="match status" value="3"/>
</dbReference>
<dbReference type="GO" id="GO:0043531">
    <property type="term" value="F:ADP binding"/>
    <property type="evidence" value="ECO:0007669"/>
    <property type="project" value="InterPro"/>
</dbReference>
<dbReference type="GO" id="GO:0006355">
    <property type="term" value="P:regulation of DNA-templated transcription"/>
    <property type="evidence" value="ECO:0007669"/>
    <property type="project" value="InterPro"/>
</dbReference>
<dbReference type="RefSeq" id="WP_076166571.1">
    <property type="nucleotide sequence ID" value="NZ_JBEZVB010000007.1"/>
</dbReference>
<evidence type="ECO:0000259" key="2">
    <source>
        <dbReference type="SMART" id="SM01043"/>
    </source>
</evidence>
<dbReference type="SMART" id="SM00382">
    <property type="entry name" value="AAA"/>
    <property type="match status" value="1"/>
</dbReference>
<dbReference type="InterPro" id="IPR005158">
    <property type="entry name" value="BTAD"/>
</dbReference>
<dbReference type="PRINTS" id="PR00364">
    <property type="entry name" value="DISEASERSIST"/>
</dbReference>
<organism evidence="3 4">
    <name type="scientific">Amycolatopsis coloradensis</name>
    <dbReference type="NCBI Taxonomy" id="76021"/>
    <lineage>
        <taxon>Bacteria</taxon>
        <taxon>Bacillati</taxon>
        <taxon>Actinomycetota</taxon>
        <taxon>Actinomycetes</taxon>
        <taxon>Pseudonocardiales</taxon>
        <taxon>Pseudonocardiaceae</taxon>
        <taxon>Amycolatopsis</taxon>
    </lineage>
</organism>
<dbReference type="AlphaFoldDB" id="A0A1R0KIB3"/>
<evidence type="ECO:0000313" key="3">
    <source>
        <dbReference type="EMBL" id="OLZ45494.1"/>
    </source>
</evidence>
<dbReference type="Pfam" id="PF13424">
    <property type="entry name" value="TPR_12"/>
    <property type="match status" value="1"/>
</dbReference>
<dbReference type="SUPFAM" id="SSF52540">
    <property type="entry name" value="P-loop containing nucleoside triphosphate hydrolases"/>
    <property type="match status" value="1"/>
</dbReference>
<dbReference type="InterPro" id="IPR016032">
    <property type="entry name" value="Sig_transdc_resp-reg_C-effctor"/>
</dbReference>
<dbReference type="Pfam" id="PF13374">
    <property type="entry name" value="TPR_10"/>
    <property type="match status" value="2"/>
</dbReference>
<dbReference type="Proteomes" id="UP000187486">
    <property type="component" value="Unassembled WGS sequence"/>
</dbReference>
<evidence type="ECO:0000313" key="4">
    <source>
        <dbReference type="Proteomes" id="UP000187486"/>
    </source>
</evidence>
<dbReference type="GO" id="GO:0003677">
    <property type="term" value="F:DNA binding"/>
    <property type="evidence" value="ECO:0007669"/>
    <property type="project" value="InterPro"/>
</dbReference>
<protein>
    <recommendedName>
        <fullName evidence="5">SARP family transcriptional regulator</fullName>
    </recommendedName>
</protein>
<dbReference type="SMART" id="SM00028">
    <property type="entry name" value="TPR"/>
    <property type="match status" value="3"/>
</dbReference>
<dbReference type="Gene3D" id="1.25.40.10">
    <property type="entry name" value="Tetratricopeptide repeat domain"/>
    <property type="match status" value="3"/>
</dbReference>
<dbReference type="Gene3D" id="1.10.10.10">
    <property type="entry name" value="Winged helix-like DNA-binding domain superfamily/Winged helix DNA-binding domain"/>
    <property type="match status" value="1"/>
</dbReference>
<proteinExistence type="predicted"/>
<evidence type="ECO:0008006" key="5">
    <source>
        <dbReference type="Google" id="ProtNLM"/>
    </source>
</evidence>
<dbReference type="PANTHER" id="PTHR47691">
    <property type="entry name" value="REGULATOR-RELATED"/>
    <property type="match status" value="1"/>
</dbReference>
<dbReference type="InterPro" id="IPR027417">
    <property type="entry name" value="P-loop_NTPase"/>
</dbReference>
<dbReference type="InterPro" id="IPR003593">
    <property type="entry name" value="AAA+_ATPase"/>
</dbReference>
<reference evidence="3 4" key="1">
    <citation type="submission" date="2016-01" db="EMBL/GenBank/DDBJ databases">
        <title>Amycolatopsis coloradensis genome sequencing and assembly.</title>
        <authorList>
            <person name="Mayilraj S."/>
        </authorList>
    </citation>
    <scope>NUCLEOTIDE SEQUENCE [LARGE SCALE GENOMIC DNA]</scope>
    <source>
        <strain evidence="3 4">DSM 44225</strain>
    </source>
</reference>
<dbReference type="Gene3D" id="3.40.50.300">
    <property type="entry name" value="P-loop containing nucleotide triphosphate hydrolases"/>
    <property type="match status" value="1"/>
</dbReference>
<evidence type="ECO:0000259" key="1">
    <source>
        <dbReference type="SMART" id="SM00382"/>
    </source>
</evidence>
<dbReference type="EMBL" id="MQUQ01000020">
    <property type="protein sequence ID" value="OLZ45494.1"/>
    <property type="molecule type" value="Genomic_DNA"/>
</dbReference>